<evidence type="ECO:0000256" key="1">
    <source>
        <dbReference type="ARBA" id="ARBA00004651"/>
    </source>
</evidence>
<evidence type="ECO:0000256" key="6">
    <source>
        <dbReference type="SAM" id="Phobius"/>
    </source>
</evidence>
<organism evidence="7 8">
    <name type="scientific">Segatella copri</name>
    <dbReference type="NCBI Taxonomy" id="165179"/>
    <lineage>
        <taxon>Bacteria</taxon>
        <taxon>Pseudomonadati</taxon>
        <taxon>Bacteroidota</taxon>
        <taxon>Bacteroidia</taxon>
        <taxon>Bacteroidales</taxon>
        <taxon>Prevotellaceae</taxon>
        <taxon>Segatella</taxon>
    </lineage>
</organism>
<proteinExistence type="predicted"/>
<gene>
    <name evidence="7" type="ORF">KSW80_06310</name>
</gene>
<name>A0AAW4NG75_9BACT</name>
<feature type="transmembrane region" description="Helical" evidence="6">
    <location>
        <begin position="98"/>
        <end position="117"/>
    </location>
</feature>
<dbReference type="GO" id="GO:0005886">
    <property type="term" value="C:plasma membrane"/>
    <property type="evidence" value="ECO:0007669"/>
    <property type="project" value="UniProtKB-SubCell"/>
</dbReference>
<dbReference type="PANTHER" id="PTHR30250">
    <property type="entry name" value="PST FAMILY PREDICTED COLANIC ACID TRANSPORTER"/>
    <property type="match status" value="1"/>
</dbReference>
<feature type="transmembrane region" description="Helical" evidence="6">
    <location>
        <begin position="20"/>
        <end position="44"/>
    </location>
</feature>
<reference evidence="7" key="1">
    <citation type="submission" date="2021-06" db="EMBL/GenBank/DDBJ databases">
        <title>Collection of gut derived symbiotic bacterial strains cultured from healthy donors.</title>
        <authorList>
            <person name="Lin H."/>
            <person name="Littmann E."/>
            <person name="Pamer E.G."/>
        </authorList>
    </citation>
    <scope>NUCLEOTIDE SEQUENCE</scope>
    <source>
        <strain evidence="7">MSK.21.60</strain>
    </source>
</reference>
<accession>A0AAW4NG75</accession>
<feature type="transmembrane region" description="Helical" evidence="6">
    <location>
        <begin position="137"/>
        <end position="160"/>
    </location>
</feature>
<evidence type="ECO:0000256" key="3">
    <source>
        <dbReference type="ARBA" id="ARBA00022692"/>
    </source>
</evidence>
<sequence length="446" mass="49500">MTNTTTKITNSRNKMLRNNIFFSGFLKIVGLLTSLVIVPITINYLNNEVYGIWMTITSILYWITTFDIGLGNGMRNYLAEALATNDTKLGKKYISTTMLLLSLIALSMAIVLLYPLITINFNSFFNTNAIAGNELRMAVVIAVGFTLMNFVLKNIGMIFVAMQKYAINDLLSISGNVIALIIIYILTKVTTGNLVLVVLAYTMTSCVVFLLAAIPLFWKHPELKPSLRFFDKSLGKKIVGKGFGFFVIQISSCLVIFGAANFFITQSCGPTAVTTYNIAYKFFNLLVIAYTIILAPMWNAYTDAYVKGDMQWIKATFNKALKFWVLSICGGLGMLLICNLFYKLWIGNMVNVPLSVSASTLVYVCFFNLNNCATYLINGLNKIFVQIIISLAVTALYIITVLAFGRKLGVEGIVLSMAASYAVMSVVHLYQCRKLINGKADGIWNK</sequence>
<dbReference type="EMBL" id="JAHOEP010000013">
    <property type="protein sequence ID" value="MBV3408011.1"/>
    <property type="molecule type" value="Genomic_DNA"/>
</dbReference>
<dbReference type="PANTHER" id="PTHR30250:SF11">
    <property type="entry name" value="O-ANTIGEN TRANSPORTER-RELATED"/>
    <property type="match status" value="1"/>
</dbReference>
<dbReference type="InterPro" id="IPR050833">
    <property type="entry name" value="Poly_Biosynth_Transport"/>
</dbReference>
<evidence type="ECO:0000313" key="8">
    <source>
        <dbReference type="Proteomes" id="UP001196316"/>
    </source>
</evidence>
<feature type="transmembrane region" description="Helical" evidence="6">
    <location>
        <begin position="410"/>
        <end position="430"/>
    </location>
</feature>
<protein>
    <recommendedName>
        <fullName evidence="9">Polysaccharide biosynthesis protein</fullName>
    </recommendedName>
</protein>
<feature type="transmembrane region" description="Helical" evidence="6">
    <location>
        <begin position="167"/>
        <end position="187"/>
    </location>
</feature>
<dbReference type="Proteomes" id="UP001196316">
    <property type="component" value="Unassembled WGS sequence"/>
</dbReference>
<feature type="transmembrane region" description="Helical" evidence="6">
    <location>
        <begin position="282"/>
        <end position="302"/>
    </location>
</feature>
<evidence type="ECO:0000256" key="5">
    <source>
        <dbReference type="ARBA" id="ARBA00023136"/>
    </source>
</evidence>
<comment type="caution">
    <text evidence="7">The sequence shown here is derived from an EMBL/GenBank/DDBJ whole genome shotgun (WGS) entry which is preliminary data.</text>
</comment>
<feature type="transmembrane region" description="Helical" evidence="6">
    <location>
        <begin position="50"/>
        <end position="70"/>
    </location>
</feature>
<keyword evidence="3 6" id="KW-0812">Transmembrane</keyword>
<evidence type="ECO:0000313" key="7">
    <source>
        <dbReference type="EMBL" id="MBV3408011.1"/>
    </source>
</evidence>
<feature type="transmembrane region" description="Helical" evidence="6">
    <location>
        <begin position="193"/>
        <end position="218"/>
    </location>
</feature>
<feature type="transmembrane region" description="Helical" evidence="6">
    <location>
        <begin position="323"/>
        <end position="342"/>
    </location>
</feature>
<evidence type="ECO:0000256" key="4">
    <source>
        <dbReference type="ARBA" id="ARBA00022989"/>
    </source>
</evidence>
<dbReference type="AlphaFoldDB" id="A0AAW4NG75"/>
<feature type="transmembrane region" description="Helical" evidence="6">
    <location>
        <begin position="354"/>
        <end position="376"/>
    </location>
</feature>
<evidence type="ECO:0000256" key="2">
    <source>
        <dbReference type="ARBA" id="ARBA00022475"/>
    </source>
</evidence>
<keyword evidence="2" id="KW-1003">Cell membrane</keyword>
<feature type="transmembrane region" description="Helical" evidence="6">
    <location>
        <begin position="238"/>
        <end position="262"/>
    </location>
</feature>
<keyword evidence="5 6" id="KW-0472">Membrane</keyword>
<comment type="subcellular location">
    <subcellularLocation>
        <location evidence="1">Cell membrane</location>
        <topology evidence="1">Multi-pass membrane protein</topology>
    </subcellularLocation>
</comment>
<evidence type="ECO:0008006" key="9">
    <source>
        <dbReference type="Google" id="ProtNLM"/>
    </source>
</evidence>
<keyword evidence="4 6" id="KW-1133">Transmembrane helix</keyword>
<feature type="transmembrane region" description="Helical" evidence="6">
    <location>
        <begin position="383"/>
        <end position="404"/>
    </location>
</feature>